<name>B7KE84_GLOC7</name>
<dbReference type="SUPFAM" id="SSF50346">
    <property type="entry name" value="PRC-barrel domain"/>
    <property type="match status" value="1"/>
</dbReference>
<dbReference type="GO" id="GO:0030077">
    <property type="term" value="C:plasma membrane light-harvesting complex"/>
    <property type="evidence" value="ECO:0007669"/>
    <property type="project" value="InterPro"/>
</dbReference>
<dbReference type="InterPro" id="IPR014747">
    <property type="entry name" value="Bac_photo_RC_H_C"/>
</dbReference>
<dbReference type="eggNOG" id="COG3861">
    <property type="taxonomic scope" value="Bacteria"/>
</dbReference>
<dbReference type="KEGG" id="cyc:PCC7424_4845"/>
<dbReference type="STRING" id="65393.PCC7424_4845"/>
<dbReference type="Proteomes" id="UP000002384">
    <property type="component" value="Chromosome"/>
</dbReference>
<organism evidence="1 2">
    <name type="scientific">Gloeothece citriformis (strain PCC 7424)</name>
    <name type="common">Cyanothece sp. (strain PCC 7424)</name>
    <dbReference type="NCBI Taxonomy" id="65393"/>
    <lineage>
        <taxon>Bacteria</taxon>
        <taxon>Bacillati</taxon>
        <taxon>Cyanobacteriota</taxon>
        <taxon>Cyanophyceae</taxon>
        <taxon>Oscillatoriophycideae</taxon>
        <taxon>Chroococcales</taxon>
        <taxon>Aphanothecaceae</taxon>
        <taxon>Gloeothece</taxon>
        <taxon>Gloeothece citriformis</taxon>
    </lineage>
</organism>
<dbReference type="AlphaFoldDB" id="B7KE84"/>
<evidence type="ECO:0000313" key="1">
    <source>
        <dbReference type="EMBL" id="ACK73202.1"/>
    </source>
</evidence>
<dbReference type="InterPro" id="IPR011033">
    <property type="entry name" value="PRC_barrel-like_sf"/>
</dbReference>
<protein>
    <recommendedName>
        <fullName evidence="3">PRC-barrel domain-containing protein</fullName>
    </recommendedName>
</protein>
<dbReference type="OrthoDB" id="510842at2"/>
<sequence length="222" mass="25121">MTNQPKVQIPINGDVICGDEKCGKSSHIIINPVIQAVTHIVVKDSNLPESNRRIVPIEKIKETTAESLTLNCTPEELAQMPPFTETHYIKPDNNTLAMLSLERYEETMLSDPFILPYVTPMVDIETIPVEQELIPPGELAVHRGAEVWATDGQVGRVDEFLVEPKRGHITHLIMKEGHLWMTKTIAIPLKAIEKMEEETVYLKLDKKAVESFPEINVKRSFF</sequence>
<dbReference type="GO" id="GO:0019684">
    <property type="term" value="P:photosynthesis, light reaction"/>
    <property type="evidence" value="ECO:0007669"/>
    <property type="project" value="InterPro"/>
</dbReference>
<reference evidence="2" key="1">
    <citation type="journal article" date="2011" name="MBio">
        <title>Novel metabolic attributes of the genus Cyanothece, comprising a group of unicellular nitrogen-fixing Cyanobacteria.</title>
        <authorList>
            <person name="Bandyopadhyay A."/>
            <person name="Elvitigala T."/>
            <person name="Welsh E."/>
            <person name="Stockel J."/>
            <person name="Liberton M."/>
            <person name="Min H."/>
            <person name="Sherman L.A."/>
            <person name="Pakrasi H.B."/>
        </authorList>
    </citation>
    <scope>NUCLEOTIDE SEQUENCE [LARGE SCALE GENOMIC DNA]</scope>
    <source>
        <strain evidence="2">PCC 7424</strain>
    </source>
</reference>
<proteinExistence type="predicted"/>
<dbReference type="HOGENOM" id="CLU_1324449_0_0_3"/>
<dbReference type="Gene3D" id="3.90.50.10">
    <property type="entry name" value="Photosynthetic Reaction Center, subunit H, domain 2"/>
    <property type="match status" value="1"/>
</dbReference>
<accession>B7KE84</accession>
<gene>
    <name evidence="1" type="ordered locus">PCC7424_4845</name>
</gene>
<evidence type="ECO:0008006" key="3">
    <source>
        <dbReference type="Google" id="ProtNLM"/>
    </source>
</evidence>
<evidence type="ECO:0000313" key="2">
    <source>
        <dbReference type="Proteomes" id="UP000002384"/>
    </source>
</evidence>
<keyword evidence="2" id="KW-1185">Reference proteome</keyword>
<dbReference type="RefSeq" id="WP_015956784.1">
    <property type="nucleotide sequence ID" value="NC_011729.1"/>
</dbReference>
<dbReference type="EMBL" id="CP001291">
    <property type="protein sequence ID" value="ACK73202.1"/>
    <property type="molecule type" value="Genomic_DNA"/>
</dbReference>